<gene>
    <name evidence="2" type="ORF">SAMN05216463_1331</name>
</gene>
<evidence type="ECO:0000256" key="1">
    <source>
        <dbReference type="SAM" id="MobiDB-lite"/>
    </source>
</evidence>
<dbReference type="RefSeq" id="WP_139261692.1">
    <property type="nucleotide sequence ID" value="NZ_FRBD01000033.1"/>
</dbReference>
<evidence type="ECO:0000313" key="2">
    <source>
        <dbReference type="EMBL" id="SHL21660.1"/>
    </source>
</evidence>
<evidence type="ECO:0008006" key="4">
    <source>
        <dbReference type="Google" id="ProtNLM"/>
    </source>
</evidence>
<protein>
    <recommendedName>
        <fullName evidence="4">Bacteriophage CI repressor helix-turn-helix domain-containing protein</fullName>
    </recommendedName>
</protein>
<dbReference type="EMBL" id="FRBD01000033">
    <property type="protein sequence ID" value="SHL21660.1"/>
    <property type="molecule type" value="Genomic_DNA"/>
</dbReference>
<dbReference type="AlphaFoldDB" id="A0A1M6YU50"/>
<accession>A0A1M6YU50</accession>
<evidence type="ECO:0000313" key="3">
    <source>
        <dbReference type="Proteomes" id="UP000184130"/>
    </source>
</evidence>
<dbReference type="Proteomes" id="UP000184130">
    <property type="component" value="Unassembled WGS sequence"/>
</dbReference>
<name>A0A1M6YU50_XYLRU</name>
<proteinExistence type="predicted"/>
<dbReference type="OrthoDB" id="796548at2"/>
<organism evidence="2 3">
    <name type="scientific">Xylanibacter ruminicola</name>
    <name type="common">Prevotella ruminicola</name>
    <dbReference type="NCBI Taxonomy" id="839"/>
    <lineage>
        <taxon>Bacteria</taxon>
        <taxon>Pseudomonadati</taxon>
        <taxon>Bacteroidota</taxon>
        <taxon>Bacteroidia</taxon>
        <taxon>Bacteroidales</taxon>
        <taxon>Prevotellaceae</taxon>
        <taxon>Xylanibacter</taxon>
    </lineage>
</organism>
<feature type="region of interest" description="Disordered" evidence="1">
    <location>
        <begin position="72"/>
        <end position="92"/>
    </location>
</feature>
<sequence length="160" mass="18340">MRIIDRFDLYMKEKGLNDNRVTVQLGLSVGSIGKSRKEGRDLSKKAVAKILAYYNDLDETWLLTGNGEMLCEPREKEEEQKPTQEDKKTSTRSTIEKLVDGICSTEAIIEKLVDEISKSHDLVAKQQEQMDRVLTMLESERTDKGELEKILKKKYEGSLK</sequence>
<reference evidence="2 3" key="1">
    <citation type="submission" date="2016-11" db="EMBL/GenBank/DDBJ databases">
        <authorList>
            <person name="Jaros S."/>
            <person name="Januszkiewicz K."/>
            <person name="Wedrychowicz H."/>
        </authorList>
    </citation>
    <scope>NUCLEOTIDE SEQUENCE [LARGE SCALE GENOMIC DNA]</scope>
    <source>
        <strain evidence="2 3">KHT3</strain>
    </source>
</reference>